<sequence length="448" mass="48841">MQMESFGTAARSDRRTRCQSKNGEDQGFFWCNPGDFGLGVVDTADPSPRTQATQDSNPQLEAGQPPQLRLLAADPTPAPAPAPAILVQASDDMASADEWENSNPRNRFDPEDEHFNFSPIVPQGTSNHPESVKRRRIIGKKAGLVAALFRLKESGRSRKRHRKVRVKQVYEGAGKAILDKMLAKEEKRCEKELAVKIAGCTRVWNKLSPEDQRAFMTGKPVPDANVVAAPQVVAAEVIRPPITVRIGATNAPKRAKVGGLRVVTVELTTNSRGPQLRLPVDTRDVEPRIVALARTKATPFASAAAGQNWSAVEGTYALRQVGSNATVDTVAPISSSRAVACANEIPVEAPLPRKRKRDAETVESQTPGRSCQPHTAPTLSEKRAANAIRYIMRLMAGQAGTTGTVIPPGPLEQLGEEDLNARAERDAAHFMMHQAYKRWLQGQKNKKQ</sequence>
<dbReference type="AlphaFoldDB" id="A0AAN8NF99"/>
<evidence type="ECO:0000313" key="3">
    <source>
        <dbReference type="Proteomes" id="UP001307849"/>
    </source>
</evidence>
<keyword evidence="3" id="KW-1185">Reference proteome</keyword>
<proteinExistence type="predicted"/>
<reference evidence="2 3" key="1">
    <citation type="submission" date="2019-10" db="EMBL/GenBank/DDBJ databases">
        <authorList>
            <person name="Palmer J.M."/>
        </authorList>
    </citation>
    <scope>NUCLEOTIDE SEQUENCE [LARGE SCALE GENOMIC DNA]</scope>
    <source>
        <strain evidence="2 3">TWF506</strain>
    </source>
</reference>
<evidence type="ECO:0000313" key="2">
    <source>
        <dbReference type="EMBL" id="KAK6508564.1"/>
    </source>
</evidence>
<dbReference type="Proteomes" id="UP001307849">
    <property type="component" value="Unassembled WGS sequence"/>
</dbReference>
<feature type="region of interest" description="Disordered" evidence="1">
    <location>
        <begin position="1"/>
        <end position="79"/>
    </location>
</feature>
<comment type="caution">
    <text evidence="2">The sequence shown here is derived from an EMBL/GenBank/DDBJ whole genome shotgun (WGS) entry which is preliminary data.</text>
</comment>
<feature type="compositionally biased region" description="Polar residues" evidence="1">
    <location>
        <begin position="48"/>
        <end position="59"/>
    </location>
</feature>
<feature type="compositionally biased region" description="Polar residues" evidence="1">
    <location>
        <begin position="362"/>
        <end position="378"/>
    </location>
</feature>
<gene>
    <name evidence="2" type="ORF">TWF506_010649</name>
</gene>
<evidence type="ECO:0000256" key="1">
    <source>
        <dbReference type="SAM" id="MobiDB-lite"/>
    </source>
</evidence>
<organism evidence="2 3">
    <name type="scientific">Arthrobotrys conoides</name>
    <dbReference type="NCBI Taxonomy" id="74498"/>
    <lineage>
        <taxon>Eukaryota</taxon>
        <taxon>Fungi</taxon>
        <taxon>Dikarya</taxon>
        <taxon>Ascomycota</taxon>
        <taxon>Pezizomycotina</taxon>
        <taxon>Orbiliomycetes</taxon>
        <taxon>Orbiliales</taxon>
        <taxon>Orbiliaceae</taxon>
        <taxon>Arthrobotrys</taxon>
    </lineage>
</organism>
<protein>
    <submittedName>
        <fullName evidence="2">Uncharacterized protein</fullName>
    </submittedName>
</protein>
<name>A0AAN8NF99_9PEZI</name>
<feature type="region of interest" description="Disordered" evidence="1">
    <location>
        <begin position="350"/>
        <end position="379"/>
    </location>
</feature>
<dbReference type="EMBL" id="JAVHJM010000008">
    <property type="protein sequence ID" value="KAK6508564.1"/>
    <property type="molecule type" value="Genomic_DNA"/>
</dbReference>
<accession>A0AAN8NF99</accession>